<dbReference type="InterPro" id="IPR036318">
    <property type="entry name" value="FAD-bd_PCMH-like_sf"/>
</dbReference>
<dbReference type="InterPro" id="IPR016164">
    <property type="entry name" value="FAD-linked_Oxase-like_C"/>
</dbReference>
<evidence type="ECO:0000313" key="8">
    <source>
        <dbReference type="Proteomes" id="UP000057820"/>
    </source>
</evidence>
<dbReference type="InterPro" id="IPR051914">
    <property type="entry name" value="FAD-linked_OxidoTrans_Type4"/>
</dbReference>
<comment type="cofactor">
    <cofactor evidence="1">
        <name>FAD</name>
        <dbReference type="ChEBI" id="CHEBI:57692"/>
    </cofactor>
</comment>
<keyword evidence="3" id="KW-0285">Flavoprotein</keyword>
<dbReference type="InterPro" id="IPR016169">
    <property type="entry name" value="FAD-bd_PCMH_sub2"/>
</dbReference>
<dbReference type="PANTHER" id="PTHR42934:SF2">
    <property type="entry name" value="GLYCOLATE OXIDASE SUBUNIT GLCD"/>
    <property type="match status" value="1"/>
</dbReference>
<dbReference type="PANTHER" id="PTHR42934">
    <property type="entry name" value="GLYCOLATE OXIDASE SUBUNIT GLCD"/>
    <property type="match status" value="1"/>
</dbReference>
<dbReference type="Gene3D" id="1.10.45.10">
    <property type="entry name" value="Vanillyl-alcohol Oxidase, Chain A, domain 4"/>
    <property type="match status" value="1"/>
</dbReference>
<evidence type="ECO:0000256" key="3">
    <source>
        <dbReference type="ARBA" id="ARBA00022630"/>
    </source>
</evidence>
<dbReference type="AlphaFoldDB" id="A0A0H5NLM6"/>
<keyword evidence="4" id="KW-0274">FAD</keyword>
<proteinExistence type="inferred from homology"/>
<gene>
    <name evidence="7" type="ORF">ERS450000_02051</name>
</gene>
<protein>
    <submittedName>
        <fullName evidence="7">Uncharacterized FAD-linked oxidoreductase Rv2280</fullName>
        <ecNumber evidence="7">1.-.-.-</ecNumber>
    </submittedName>
</protein>
<evidence type="ECO:0000256" key="1">
    <source>
        <dbReference type="ARBA" id="ARBA00001974"/>
    </source>
</evidence>
<evidence type="ECO:0000256" key="2">
    <source>
        <dbReference type="ARBA" id="ARBA00008000"/>
    </source>
</evidence>
<dbReference type="Gene3D" id="3.30.70.2740">
    <property type="match status" value="1"/>
</dbReference>
<organism evidence="7 8">
    <name type="scientific">Nocardia farcinica</name>
    <dbReference type="NCBI Taxonomy" id="37329"/>
    <lineage>
        <taxon>Bacteria</taxon>
        <taxon>Bacillati</taxon>
        <taxon>Actinomycetota</taxon>
        <taxon>Actinomycetes</taxon>
        <taxon>Mycobacteriales</taxon>
        <taxon>Nocardiaceae</taxon>
        <taxon>Nocardia</taxon>
    </lineage>
</organism>
<dbReference type="FunFam" id="3.30.70.2740:FF:000001">
    <property type="entry name" value="D-lactate dehydrogenase mitochondrial"/>
    <property type="match status" value="1"/>
</dbReference>
<name>A0A0H5NLM6_NOCFR</name>
<dbReference type="InterPro" id="IPR016166">
    <property type="entry name" value="FAD-bd_PCMH"/>
</dbReference>
<dbReference type="InterPro" id="IPR016171">
    <property type="entry name" value="Vanillyl_alc_oxidase_C-sub2"/>
</dbReference>
<dbReference type="GO" id="GO:0071949">
    <property type="term" value="F:FAD binding"/>
    <property type="evidence" value="ECO:0007669"/>
    <property type="project" value="InterPro"/>
</dbReference>
<feature type="domain" description="FAD-binding PCMH-type" evidence="6">
    <location>
        <begin position="37"/>
        <end position="216"/>
    </location>
</feature>
<dbReference type="Pfam" id="PF02913">
    <property type="entry name" value="FAD-oxidase_C"/>
    <property type="match status" value="1"/>
</dbReference>
<reference evidence="8" key="1">
    <citation type="submission" date="2015-03" db="EMBL/GenBank/DDBJ databases">
        <authorList>
            <consortium name="Pathogen Informatics"/>
        </authorList>
    </citation>
    <scope>NUCLEOTIDE SEQUENCE [LARGE SCALE GENOMIC DNA]</scope>
    <source>
        <strain evidence="8">NCTC11134</strain>
    </source>
</reference>
<accession>A0A0H5NLM6</accession>
<dbReference type="EMBL" id="LN868938">
    <property type="protein sequence ID" value="CRY76840.1"/>
    <property type="molecule type" value="Genomic_DNA"/>
</dbReference>
<comment type="similarity">
    <text evidence="2">Belongs to the FAD-binding oxidoreductase/transferase type 4 family.</text>
</comment>
<dbReference type="InterPro" id="IPR004113">
    <property type="entry name" value="FAD-bd_oxidored_4_C"/>
</dbReference>
<dbReference type="KEGG" id="nfr:ERS450000_02051"/>
<dbReference type="SUPFAM" id="SSF56176">
    <property type="entry name" value="FAD-binding/transporter-associated domain-like"/>
    <property type="match status" value="1"/>
</dbReference>
<dbReference type="InterPro" id="IPR006094">
    <property type="entry name" value="Oxid_FAD_bind_N"/>
</dbReference>
<dbReference type="Pfam" id="PF01565">
    <property type="entry name" value="FAD_binding_4"/>
    <property type="match status" value="1"/>
</dbReference>
<dbReference type="Proteomes" id="UP000057820">
    <property type="component" value="Chromosome 1"/>
</dbReference>
<evidence type="ECO:0000313" key="7">
    <source>
        <dbReference type="EMBL" id="CRY76840.1"/>
    </source>
</evidence>
<keyword evidence="5 7" id="KW-0560">Oxidoreductase</keyword>
<dbReference type="SUPFAM" id="SSF55103">
    <property type="entry name" value="FAD-linked oxidases, C-terminal domain"/>
    <property type="match status" value="1"/>
</dbReference>
<evidence type="ECO:0000259" key="6">
    <source>
        <dbReference type="PROSITE" id="PS51387"/>
    </source>
</evidence>
<dbReference type="Gene3D" id="3.30.465.10">
    <property type="match status" value="1"/>
</dbReference>
<evidence type="ECO:0000256" key="4">
    <source>
        <dbReference type="ARBA" id="ARBA00022827"/>
    </source>
</evidence>
<dbReference type="GO" id="GO:0016491">
    <property type="term" value="F:oxidoreductase activity"/>
    <property type="evidence" value="ECO:0007669"/>
    <property type="project" value="UniProtKB-KW"/>
</dbReference>
<sequence>MAMTDPLKELTQALGGSVITDPDAMLAYTRDHSVLTPSGRPIAVVRAETTHDVVATTRTAHRYAVPLVTRGAGTGLAGGANALEGGIVLSTERMNRILDIDVRARTATVEAGVLNGDLAAAVEELGLWYVPDPGSRAISTIGGNLATNAGGACCAKYGVTGDHVARIKAVLADGQIIHTGADTRKNTAGLNLTQLLIGSEGTLAVIVEATVRLRTRPTDTATVAAFFTSVADAIDAVLSLRSVADPCVVELMDRTTIAAVNRMTRMGLDERAGALLLIGCDGPAAQLEAERCARECRSSAATEVHLTGDRAESDALMRARGVALTALERCGSTLLDDVAVPVPRLPEMLDAIRRTGDRHGLVIGTFGHAGDGNLHPTIVFDAADADAATRAVRAFDDIVTSCLALGGSITGEHGVGTLKSRHLEAMVGSAERELMSRIKDAFDLRGILNPGRGI</sequence>
<dbReference type="EC" id="1.-.-.-" evidence="7"/>
<dbReference type="PROSITE" id="PS51387">
    <property type="entry name" value="FAD_PCMH"/>
    <property type="match status" value="1"/>
</dbReference>
<evidence type="ECO:0000256" key="5">
    <source>
        <dbReference type="ARBA" id="ARBA00023002"/>
    </source>
</evidence>